<feature type="compositionally biased region" description="Basic residues" evidence="4">
    <location>
        <begin position="225"/>
        <end position="235"/>
    </location>
</feature>
<protein>
    <recommendedName>
        <fullName evidence="5">RING-CH-type domain-containing protein</fullName>
    </recommendedName>
</protein>
<dbReference type="InterPro" id="IPR011016">
    <property type="entry name" value="Znf_RING-CH"/>
</dbReference>
<organism evidence="6 7">
    <name type="scientific">Chlamydomonas reinhardtii</name>
    <name type="common">Chlamydomonas smithii</name>
    <dbReference type="NCBI Taxonomy" id="3055"/>
    <lineage>
        <taxon>Eukaryota</taxon>
        <taxon>Viridiplantae</taxon>
        <taxon>Chlorophyta</taxon>
        <taxon>core chlorophytes</taxon>
        <taxon>Chlorophyceae</taxon>
        <taxon>CS clade</taxon>
        <taxon>Chlamydomonadales</taxon>
        <taxon>Chlamydomonadaceae</taxon>
        <taxon>Chlamydomonas</taxon>
    </lineage>
</organism>
<dbReference type="OrthoDB" id="496970at2759"/>
<reference evidence="6 7" key="1">
    <citation type="journal article" date="2007" name="Science">
        <title>The Chlamydomonas genome reveals the evolution of key animal and plant functions.</title>
        <authorList>
            <person name="Merchant S.S."/>
            <person name="Prochnik S.E."/>
            <person name="Vallon O."/>
            <person name="Harris E.H."/>
            <person name="Karpowicz S.J."/>
            <person name="Witman G.B."/>
            <person name="Terry A."/>
            <person name="Salamov A."/>
            <person name="Fritz-Laylin L.K."/>
            <person name="Marechal-Drouard L."/>
            <person name="Marshall W.F."/>
            <person name="Qu L.H."/>
            <person name="Nelson D.R."/>
            <person name="Sanderfoot A.A."/>
            <person name="Spalding M.H."/>
            <person name="Kapitonov V.V."/>
            <person name="Ren Q."/>
            <person name="Ferris P."/>
            <person name="Lindquist E."/>
            <person name="Shapiro H."/>
            <person name="Lucas S.M."/>
            <person name="Grimwood J."/>
            <person name="Schmutz J."/>
            <person name="Cardol P."/>
            <person name="Cerutti H."/>
            <person name="Chanfreau G."/>
            <person name="Chen C.L."/>
            <person name="Cognat V."/>
            <person name="Croft M.T."/>
            <person name="Dent R."/>
            <person name="Dutcher S."/>
            <person name="Fernandez E."/>
            <person name="Fukuzawa H."/>
            <person name="Gonzalez-Ballester D."/>
            <person name="Gonzalez-Halphen D."/>
            <person name="Hallmann A."/>
            <person name="Hanikenne M."/>
            <person name="Hippler M."/>
            <person name="Inwood W."/>
            <person name="Jabbari K."/>
            <person name="Kalanon M."/>
            <person name="Kuras R."/>
            <person name="Lefebvre P.A."/>
            <person name="Lemaire S.D."/>
            <person name="Lobanov A.V."/>
            <person name="Lohr M."/>
            <person name="Manuell A."/>
            <person name="Meier I."/>
            <person name="Mets L."/>
            <person name="Mittag M."/>
            <person name="Mittelmeier T."/>
            <person name="Moroney J.V."/>
            <person name="Moseley J."/>
            <person name="Napoli C."/>
            <person name="Nedelcu A.M."/>
            <person name="Niyogi K."/>
            <person name="Novoselov S.V."/>
            <person name="Paulsen I.T."/>
            <person name="Pazour G."/>
            <person name="Purton S."/>
            <person name="Ral J.P."/>
            <person name="Riano-Pachon D.M."/>
            <person name="Riekhof W."/>
            <person name="Rymarquis L."/>
            <person name="Schroda M."/>
            <person name="Stern D."/>
            <person name="Umen J."/>
            <person name="Willows R."/>
            <person name="Wilson N."/>
            <person name="Zimmer S.L."/>
            <person name="Allmer J."/>
            <person name="Balk J."/>
            <person name="Bisova K."/>
            <person name="Chen C.J."/>
            <person name="Elias M."/>
            <person name="Gendler K."/>
            <person name="Hauser C."/>
            <person name="Lamb M.R."/>
            <person name="Ledford H."/>
            <person name="Long J.C."/>
            <person name="Minagawa J."/>
            <person name="Page M.D."/>
            <person name="Pan J."/>
            <person name="Pootakham W."/>
            <person name="Roje S."/>
            <person name="Rose A."/>
            <person name="Stahlberg E."/>
            <person name="Terauchi A.M."/>
            <person name="Yang P."/>
            <person name="Ball S."/>
            <person name="Bowler C."/>
            <person name="Dieckmann C.L."/>
            <person name="Gladyshev V.N."/>
            <person name="Green P."/>
            <person name="Jorgensen R."/>
            <person name="Mayfield S."/>
            <person name="Mueller-Roeber B."/>
            <person name="Rajamani S."/>
            <person name="Sayre R.T."/>
            <person name="Brokstein P."/>
            <person name="Dubchak I."/>
            <person name="Goodstein D."/>
            <person name="Hornick L."/>
            <person name="Huang Y.W."/>
            <person name="Jhaveri J."/>
            <person name="Luo Y."/>
            <person name="Martinez D."/>
            <person name="Ngau W.C."/>
            <person name="Otillar B."/>
            <person name="Poliakov A."/>
            <person name="Porter A."/>
            <person name="Szajkowski L."/>
            <person name="Werner G."/>
            <person name="Zhou K."/>
            <person name="Grigoriev I.V."/>
            <person name="Rokhsar D.S."/>
            <person name="Grossman A.R."/>
        </authorList>
    </citation>
    <scope>NUCLEOTIDE SEQUENCE [LARGE SCALE GENOMIC DNA]</scope>
    <source>
        <strain evidence="7">CC-503</strain>
    </source>
</reference>
<feature type="compositionally biased region" description="Polar residues" evidence="4">
    <location>
        <begin position="208"/>
        <end position="217"/>
    </location>
</feature>
<dbReference type="ExpressionAtlas" id="A0A2K3D0Y2">
    <property type="expression patterns" value="baseline"/>
</dbReference>
<dbReference type="OMA" id="WICLEGV"/>
<dbReference type="GeneID" id="66056061"/>
<name>A0A2K3D0Y2_CHLRE</name>
<dbReference type="SMART" id="SM00744">
    <property type="entry name" value="RINGv"/>
    <property type="match status" value="1"/>
</dbReference>
<keyword evidence="7" id="KW-1185">Reference proteome</keyword>
<sequence length="606" mass="62242">MATVVSEAADADQEEFCYICFEGRSCGEPLEKVCKCPTRVHRKCVARWQLYSAGRKEEKTCRFCQDTLPDWKQVLTPAALPPAIPVLSIYYNNTCCRMKVRPGPDGLQAFLRQLEVIVGRDVAQVNFVFRCRCPDTGAEIFLQGLQAFEAAMHCACVRAAQRSVQQQQQQMQMQLVQQQAQLLQQQQQHGARLAPAPLEPQHGGALPQDTQAHQPHNQPHLPCQQHRHHQQHHGPGHQPLRRAASAPHVLVHGARSRHQHHHHHQHPPLTRLVPAAGAAEATAEPVAAQSRGAGEGVAAGVAAAPHPLPQEARRMAGATSVVSGGAAMTVAVAPVPSSHQLASAATAASHSGSSSSSTASGSGSSSSGSTGAVACRGVMGWPVPPSGTNALSSAAANATAAAAAVACSAADDTQPATTSVLCSTGLIDDGTLAMPADGNSVAMGDSACFAGPPLAEDSAGDSCKAAAAALRPPPPALASAPPPVQARQSQSAPVPQSSRRLGSVLGHLNAAMQAAQPASAANAVPAVAVSAAVNIRLPSLRQLSTRASTSGVASSAAAAAPTPAAAGSTSESGGGSSKLFGSFLNLNRLRALFGKKASASAPRTRT</sequence>
<feature type="region of interest" description="Disordered" evidence="4">
    <location>
        <begin position="343"/>
        <end position="368"/>
    </location>
</feature>
<dbReference type="STRING" id="3055.A0A2K3D0Y2"/>
<dbReference type="Proteomes" id="UP000006906">
    <property type="component" value="Chromosome 13"/>
</dbReference>
<evidence type="ECO:0000256" key="3">
    <source>
        <dbReference type="ARBA" id="ARBA00022833"/>
    </source>
</evidence>
<evidence type="ECO:0000313" key="7">
    <source>
        <dbReference type="Proteomes" id="UP000006906"/>
    </source>
</evidence>
<accession>A0A2K3D0Y2</accession>
<dbReference type="SUPFAM" id="SSF57850">
    <property type="entry name" value="RING/U-box"/>
    <property type="match status" value="1"/>
</dbReference>
<feature type="compositionally biased region" description="Polar residues" evidence="4">
    <location>
        <begin position="486"/>
        <end position="499"/>
    </location>
</feature>
<dbReference type="Gene3D" id="3.30.40.10">
    <property type="entry name" value="Zinc/RING finger domain, C3HC4 (zinc finger)"/>
    <property type="match status" value="1"/>
</dbReference>
<dbReference type="Gramene" id="PNW74200">
    <property type="protein sequence ID" value="PNW74200"/>
    <property type="gene ID" value="CHLRE_13g589200v5"/>
</dbReference>
<dbReference type="RefSeq" id="XP_042917700.1">
    <property type="nucleotide sequence ID" value="XM_043069725.1"/>
</dbReference>
<evidence type="ECO:0000256" key="2">
    <source>
        <dbReference type="ARBA" id="ARBA00022771"/>
    </source>
</evidence>
<evidence type="ECO:0000313" key="6">
    <source>
        <dbReference type="EMBL" id="PNW74200.1"/>
    </source>
</evidence>
<dbReference type="AlphaFoldDB" id="A0A2K3D0Y2"/>
<evidence type="ECO:0000256" key="1">
    <source>
        <dbReference type="ARBA" id="ARBA00022723"/>
    </source>
</evidence>
<dbReference type="PaxDb" id="3055-EDP08898"/>
<keyword evidence="1" id="KW-0479">Metal-binding</keyword>
<feature type="region of interest" description="Disordered" evidence="4">
    <location>
        <begin position="187"/>
        <end position="244"/>
    </location>
</feature>
<dbReference type="PROSITE" id="PS51292">
    <property type="entry name" value="ZF_RING_CH"/>
    <property type="match status" value="1"/>
</dbReference>
<evidence type="ECO:0000259" key="5">
    <source>
        <dbReference type="PROSITE" id="PS51292"/>
    </source>
</evidence>
<feature type="domain" description="RING-CH-type" evidence="5">
    <location>
        <begin position="9"/>
        <end position="71"/>
    </location>
</feature>
<feature type="region of interest" description="Disordered" evidence="4">
    <location>
        <begin position="473"/>
        <end position="499"/>
    </location>
</feature>
<dbReference type="EMBL" id="CM008974">
    <property type="protein sequence ID" value="PNW74200.1"/>
    <property type="molecule type" value="Genomic_DNA"/>
</dbReference>
<evidence type="ECO:0000256" key="4">
    <source>
        <dbReference type="SAM" id="MobiDB-lite"/>
    </source>
</evidence>
<dbReference type="GO" id="GO:0008270">
    <property type="term" value="F:zinc ion binding"/>
    <property type="evidence" value="ECO:0007669"/>
    <property type="project" value="UniProtKB-KW"/>
</dbReference>
<keyword evidence="3" id="KW-0862">Zinc</keyword>
<gene>
    <name evidence="6" type="ORF">CHLRE_13g589200v5</name>
</gene>
<dbReference type="InParanoid" id="A0A2K3D0Y2"/>
<dbReference type="KEGG" id="cre:CHLRE_13g589200v5"/>
<dbReference type="InterPro" id="IPR013083">
    <property type="entry name" value="Znf_RING/FYVE/PHD"/>
</dbReference>
<feature type="region of interest" description="Disordered" evidence="4">
    <location>
        <begin position="555"/>
        <end position="575"/>
    </location>
</feature>
<feature type="compositionally biased region" description="Pro residues" evidence="4">
    <location>
        <begin position="473"/>
        <end position="484"/>
    </location>
</feature>
<keyword evidence="2" id="KW-0863">Zinc-finger</keyword>
<proteinExistence type="predicted"/>